<feature type="domain" description="CN hydrolase" evidence="2">
    <location>
        <begin position="23"/>
        <end position="274"/>
    </location>
</feature>
<dbReference type="AlphaFoldDB" id="A0A9J6S5Y9"/>
<dbReference type="SUPFAM" id="SSF56317">
    <property type="entry name" value="Carbon-nitrogen hydrolase"/>
    <property type="match status" value="1"/>
</dbReference>
<comment type="caution">
    <text evidence="3">The sequence shown here is derived from an EMBL/GenBank/DDBJ whole genome shotgun (WGS) entry which is preliminary data.</text>
</comment>
<dbReference type="InterPro" id="IPR036526">
    <property type="entry name" value="C-N_Hydrolase_sf"/>
</dbReference>
<evidence type="ECO:0000256" key="1">
    <source>
        <dbReference type="ARBA" id="ARBA00008129"/>
    </source>
</evidence>
<gene>
    <name evidence="3" type="ORF">GJJ18_23020</name>
</gene>
<protein>
    <recommendedName>
        <fullName evidence="2">CN hydrolase domain-containing protein</fullName>
    </recommendedName>
</protein>
<dbReference type="Pfam" id="PF00795">
    <property type="entry name" value="CN_hydrolase"/>
    <property type="match status" value="1"/>
</dbReference>
<reference evidence="3" key="1">
    <citation type="submission" date="2019-10" db="EMBL/GenBank/DDBJ databases">
        <title>Molecular typing, antibiotic resistance determination and virulence profiling for 36 multidrug-resistant clinical Klebsiella pneumoniae isolates using second- and third-generation sequencing.</title>
        <authorList>
            <person name="Shelenkov A."/>
            <person name="Mikhaylova Y."/>
            <person name="Yanushevich Y."/>
            <person name="Samoilov A."/>
            <person name="Petrova L."/>
            <person name="Fomina V."/>
            <person name="Gusarov V."/>
            <person name="Zamyatin M."/>
            <person name="Shagin D."/>
        </authorList>
    </citation>
    <scope>NUCLEOTIDE SEQUENCE [LARGE SCALE GENOMIC DNA]</scope>
    <source>
        <strain evidence="3">CriePir115</strain>
    </source>
</reference>
<dbReference type="PANTHER" id="PTHR46044">
    <property type="entry name" value="NITRILASE"/>
    <property type="match status" value="1"/>
</dbReference>
<proteinExistence type="inferred from homology"/>
<evidence type="ECO:0000259" key="2">
    <source>
        <dbReference type="PROSITE" id="PS50263"/>
    </source>
</evidence>
<dbReference type="PROSITE" id="PS50263">
    <property type="entry name" value="CN_HYDROLASE"/>
    <property type="match status" value="1"/>
</dbReference>
<evidence type="ECO:0000313" key="3">
    <source>
        <dbReference type="EMBL" id="MRL38299.1"/>
    </source>
</evidence>
<dbReference type="InterPro" id="IPR003010">
    <property type="entry name" value="C-N_Hydrolase"/>
</dbReference>
<dbReference type="GO" id="GO:0003824">
    <property type="term" value="F:catalytic activity"/>
    <property type="evidence" value="ECO:0007669"/>
    <property type="project" value="InterPro"/>
</dbReference>
<comment type="similarity">
    <text evidence="1">Belongs to the carbon-nitrogen hydrolase superfamily. Nitrilase family.</text>
</comment>
<organism evidence="3">
    <name type="scientific">Klebsiella pneumoniae</name>
    <dbReference type="NCBI Taxonomy" id="573"/>
    <lineage>
        <taxon>Bacteria</taxon>
        <taxon>Pseudomonadati</taxon>
        <taxon>Pseudomonadota</taxon>
        <taxon>Gammaproteobacteria</taxon>
        <taxon>Enterobacterales</taxon>
        <taxon>Enterobacteriaceae</taxon>
        <taxon>Klebsiella/Raoultella group</taxon>
        <taxon>Klebsiella</taxon>
        <taxon>Klebsiella pneumoniae complex</taxon>
    </lineage>
</organism>
<dbReference type="InterPro" id="IPR044149">
    <property type="entry name" value="Nitrilases_CHs"/>
</dbReference>
<accession>A0A9J6S5Y9</accession>
<dbReference type="Gene3D" id="3.60.110.10">
    <property type="entry name" value="Carbon-nitrogen hydrolase"/>
    <property type="match status" value="1"/>
</dbReference>
<name>A0A9J6S5Y9_KLEPN</name>
<dbReference type="EMBL" id="WJWF01000030">
    <property type="protein sequence ID" value="MRL38299.1"/>
    <property type="molecule type" value="Genomic_DNA"/>
</dbReference>
<dbReference type="PANTHER" id="PTHR46044:SF1">
    <property type="entry name" value="CN HYDROLASE DOMAIN-CONTAINING PROTEIN"/>
    <property type="match status" value="1"/>
</dbReference>
<sequence length="321" mass="35605">MNSLSQSTADLLKNDLLVDTSPIMVAAVNAESELFDLQAGLVKADRITSAAKDAGAILVVFPELWLPGFINGSPVGKRGMPPKPFKNYLDNSLEEGTPEWHALLKIAKDHQVYLSIGIAEKNMKEKHLYMTQLLIGPNGTVLDKRSKINPSGDERNYFSDVPMNGNLRVVNTPLGRIGQLSCGEHFRAHMTFNMMAQAENIHIAAWPYNIVEGEGVWWEKYHMNMINSAYYAENSGAWTILAAVGRSAIFNADGEIVVEADNCDSDFAIAEIDRSAFNSISRKNSYYTYNIISLIKENYPQQVDSDAAVEELNQPDVTKVE</sequence>